<keyword evidence="5" id="KW-0808">Transferase</keyword>
<dbReference type="Gene3D" id="3.10.110.10">
    <property type="entry name" value="Ubiquitin Conjugating Enzyme"/>
    <property type="match status" value="1"/>
</dbReference>
<name>A0A9D4YPP1_RHISA</name>
<dbReference type="AlphaFoldDB" id="A0A9D4YPP1"/>
<evidence type="ECO:0000259" key="15">
    <source>
        <dbReference type="PROSITE" id="PS50127"/>
    </source>
</evidence>
<accession>A0A9D4YPP1</accession>
<dbReference type="GO" id="GO:0005634">
    <property type="term" value="C:nucleus"/>
    <property type="evidence" value="ECO:0007669"/>
    <property type="project" value="UniProtKB-SubCell"/>
</dbReference>
<dbReference type="EC" id="2.3.2.23" evidence="3"/>
<evidence type="ECO:0000256" key="14">
    <source>
        <dbReference type="ARBA" id="ARBA00042401"/>
    </source>
</evidence>
<reference evidence="16" key="1">
    <citation type="journal article" date="2020" name="Cell">
        <title>Large-Scale Comparative Analyses of Tick Genomes Elucidate Their Genetic Diversity and Vector Capacities.</title>
        <authorList>
            <consortium name="Tick Genome and Microbiome Consortium (TIGMIC)"/>
            <person name="Jia N."/>
            <person name="Wang J."/>
            <person name="Shi W."/>
            <person name="Du L."/>
            <person name="Sun Y."/>
            <person name="Zhan W."/>
            <person name="Jiang J.F."/>
            <person name="Wang Q."/>
            <person name="Zhang B."/>
            <person name="Ji P."/>
            <person name="Bell-Sakyi L."/>
            <person name="Cui X.M."/>
            <person name="Yuan T.T."/>
            <person name="Jiang B.G."/>
            <person name="Yang W.F."/>
            <person name="Lam T.T."/>
            <person name="Chang Q.C."/>
            <person name="Ding S.J."/>
            <person name="Wang X.J."/>
            <person name="Zhu J.G."/>
            <person name="Ruan X.D."/>
            <person name="Zhao L."/>
            <person name="Wei J.T."/>
            <person name="Ye R.Z."/>
            <person name="Que T.C."/>
            <person name="Du C.H."/>
            <person name="Zhou Y.H."/>
            <person name="Cheng J.X."/>
            <person name="Dai P.F."/>
            <person name="Guo W.B."/>
            <person name="Han X.H."/>
            <person name="Huang E.J."/>
            <person name="Li L.F."/>
            <person name="Wei W."/>
            <person name="Gao Y.C."/>
            <person name="Liu J.Z."/>
            <person name="Shao H.Z."/>
            <person name="Wang X."/>
            <person name="Wang C.C."/>
            <person name="Yang T.C."/>
            <person name="Huo Q.B."/>
            <person name="Li W."/>
            <person name="Chen H.Y."/>
            <person name="Chen S.E."/>
            <person name="Zhou L.G."/>
            <person name="Ni X.B."/>
            <person name="Tian J.H."/>
            <person name="Sheng Y."/>
            <person name="Liu T."/>
            <person name="Pan Y.S."/>
            <person name="Xia L.Y."/>
            <person name="Li J."/>
            <person name="Zhao F."/>
            <person name="Cao W.C."/>
        </authorList>
    </citation>
    <scope>NUCLEOTIDE SEQUENCE</scope>
    <source>
        <strain evidence="16">Rsan-2018</strain>
    </source>
</reference>
<gene>
    <name evidence="16" type="ORF">HPB52_013254</name>
</gene>
<keyword evidence="6" id="KW-0053">Apoptosis</keyword>
<evidence type="ECO:0000256" key="13">
    <source>
        <dbReference type="ARBA" id="ARBA00042316"/>
    </source>
</evidence>
<evidence type="ECO:0000256" key="8">
    <source>
        <dbReference type="ARBA" id="ARBA00022786"/>
    </source>
</evidence>
<dbReference type="OrthoDB" id="47801at2759"/>
<evidence type="ECO:0000256" key="9">
    <source>
        <dbReference type="ARBA" id="ARBA00022840"/>
    </source>
</evidence>
<feature type="domain" description="UBC core" evidence="15">
    <location>
        <begin position="19"/>
        <end position="181"/>
    </location>
</feature>
<keyword evidence="17" id="KW-1185">Reference proteome</keyword>
<dbReference type="VEuPathDB" id="VectorBase:RSAN_053226"/>
<evidence type="ECO:0000256" key="10">
    <source>
        <dbReference type="ARBA" id="ARBA00023242"/>
    </source>
</evidence>
<dbReference type="GO" id="GO:0005737">
    <property type="term" value="C:cytoplasm"/>
    <property type="evidence" value="ECO:0007669"/>
    <property type="project" value="UniProtKB-SubCell"/>
</dbReference>
<dbReference type="PANTHER" id="PTHR46116:SF26">
    <property type="entry name" value="UBIQUITIN-CONJUGATING ENZYME E2 Z"/>
    <property type="match status" value="1"/>
</dbReference>
<evidence type="ECO:0000256" key="12">
    <source>
        <dbReference type="ARBA" id="ARBA00041798"/>
    </source>
</evidence>
<dbReference type="InterPro" id="IPR016135">
    <property type="entry name" value="UBQ-conjugating_enzyme/RWD"/>
</dbReference>
<dbReference type="SUPFAM" id="SSF54495">
    <property type="entry name" value="UBC-like"/>
    <property type="match status" value="1"/>
</dbReference>
<organism evidence="16 17">
    <name type="scientific">Rhipicephalus sanguineus</name>
    <name type="common">Brown dog tick</name>
    <name type="synonym">Ixodes sanguineus</name>
    <dbReference type="NCBI Taxonomy" id="34632"/>
    <lineage>
        <taxon>Eukaryota</taxon>
        <taxon>Metazoa</taxon>
        <taxon>Ecdysozoa</taxon>
        <taxon>Arthropoda</taxon>
        <taxon>Chelicerata</taxon>
        <taxon>Arachnida</taxon>
        <taxon>Acari</taxon>
        <taxon>Parasitiformes</taxon>
        <taxon>Ixodida</taxon>
        <taxon>Ixodoidea</taxon>
        <taxon>Ixodidae</taxon>
        <taxon>Rhipicephalinae</taxon>
        <taxon>Rhipicephalus</taxon>
        <taxon>Rhipicephalus</taxon>
    </lineage>
</organism>
<evidence type="ECO:0000256" key="1">
    <source>
        <dbReference type="ARBA" id="ARBA00004123"/>
    </source>
</evidence>
<dbReference type="CDD" id="cd23809">
    <property type="entry name" value="UBCc_UBE2Z"/>
    <property type="match status" value="1"/>
</dbReference>
<protein>
    <recommendedName>
        <fullName evidence="11">Ubiquitin-conjugating enzyme E2 Z</fullName>
        <ecNumber evidence="3">2.3.2.23</ecNumber>
    </recommendedName>
    <alternativeName>
        <fullName evidence="12">E2 ubiquitin-conjugating enzyme Z</fullName>
    </alternativeName>
    <alternativeName>
        <fullName evidence="14">Ubiquitin carrier protein Z</fullName>
    </alternativeName>
    <alternativeName>
        <fullName evidence="13">Ubiquitin-protein ligase Z</fullName>
    </alternativeName>
</protein>
<keyword evidence="4" id="KW-0963">Cytoplasm</keyword>
<keyword evidence="9" id="KW-0067">ATP-binding</keyword>
<evidence type="ECO:0000256" key="2">
    <source>
        <dbReference type="ARBA" id="ARBA00004496"/>
    </source>
</evidence>
<evidence type="ECO:0000313" key="16">
    <source>
        <dbReference type="EMBL" id="KAH7983637.1"/>
    </source>
</evidence>
<proteinExistence type="predicted"/>
<comment type="caution">
    <text evidence="16">The sequence shown here is derived from an EMBL/GenBank/DDBJ whole genome shotgun (WGS) entry which is preliminary data.</text>
</comment>
<comment type="subcellular location">
    <subcellularLocation>
        <location evidence="2">Cytoplasm</location>
    </subcellularLocation>
    <subcellularLocation>
        <location evidence="1">Nucleus</location>
    </subcellularLocation>
</comment>
<dbReference type="SMART" id="SM00212">
    <property type="entry name" value="UBCc"/>
    <property type="match status" value="1"/>
</dbReference>
<dbReference type="GO" id="GO:0061631">
    <property type="term" value="F:ubiquitin conjugating enzyme activity"/>
    <property type="evidence" value="ECO:0007669"/>
    <property type="project" value="UniProtKB-EC"/>
</dbReference>
<evidence type="ECO:0000256" key="6">
    <source>
        <dbReference type="ARBA" id="ARBA00022703"/>
    </source>
</evidence>
<evidence type="ECO:0000256" key="5">
    <source>
        <dbReference type="ARBA" id="ARBA00022679"/>
    </source>
</evidence>
<dbReference type="GO" id="GO:0004869">
    <property type="term" value="F:cysteine-type endopeptidase inhibitor activity"/>
    <property type="evidence" value="ECO:0007669"/>
    <property type="project" value="TreeGrafter"/>
</dbReference>
<dbReference type="Pfam" id="PF00179">
    <property type="entry name" value="UQ_con"/>
    <property type="match status" value="1"/>
</dbReference>
<dbReference type="PROSITE" id="PS50127">
    <property type="entry name" value="UBC_2"/>
    <property type="match status" value="1"/>
</dbReference>
<evidence type="ECO:0000256" key="4">
    <source>
        <dbReference type="ARBA" id="ARBA00022490"/>
    </source>
</evidence>
<keyword evidence="8" id="KW-0833">Ubl conjugation pathway</keyword>
<sequence>MRASRWDPKAIEDKAPSTPSLHRFMRDIKDIKNEPLPGIHVSSSEDDLSKLHVIVVGPAGTPYEGGFFHFFVKCSQSYPMRPPLVRLLTTDAGRVRFNPNLYACGKVCLSILGTQTGLAWNPVQTISSVLLSIQSLFKEEPYCNEPQLADAFLNDSAGYKQRLQHETIRVAVCDAVEACMQDNPPCPQDLAAVVISTFADSYDKYEDKVKSLLHLTGTKMEKCFVGPNLEEATFQYETLLRRLMELNGGNNRN</sequence>
<evidence type="ECO:0000313" key="17">
    <source>
        <dbReference type="Proteomes" id="UP000821837"/>
    </source>
</evidence>
<keyword evidence="10" id="KW-0539">Nucleus</keyword>
<dbReference type="PANTHER" id="PTHR46116">
    <property type="entry name" value="(E3-INDEPENDENT) E2 UBIQUITIN-CONJUGATING ENZYME"/>
    <property type="match status" value="1"/>
</dbReference>
<reference evidence="16" key="2">
    <citation type="submission" date="2021-09" db="EMBL/GenBank/DDBJ databases">
        <authorList>
            <person name="Jia N."/>
            <person name="Wang J."/>
            <person name="Shi W."/>
            <person name="Du L."/>
            <person name="Sun Y."/>
            <person name="Zhan W."/>
            <person name="Jiang J."/>
            <person name="Wang Q."/>
            <person name="Zhang B."/>
            <person name="Ji P."/>
            <person name="Sakyi L.B."/>
            <person name="Cui X."/>
            <person name="Yuan T."/>
            <person name="Jiang B."/>
            <person name="Yang W."/>
            <person name="Lam T.T.-Y."/>
            <person name="Chang Q."/>
            <person name="Ding S."/>
            <person name="Wang X."/>
            <person name="Zhu J."/>
            <person name="Ruan X."/>
            <person name="Zhao L."/>
            <person name="Wei J."/>
            <person name="Que T."/>
            <person name="Du C."/>
            <person name="Cheng J."/>
            <person name="Dai P."/>
            <person name="Han X."/>
            <person name="Huang E."/>
            <person name="Gao Y."/>
            <person name="Liu J."/>
            <person name="Shao H."/>
            <person name="Ye R."/>
            <person name="Li L."/>
            <person name="Wei W."/>
            <person name="Wang X."/>
            <person name="Wang C."/>
            <person name="Huo Q."/>
            <person name="Li W."/>
            <person name="Guo W."/>
            <person name="Chen H."/>
            <person name="Chen S."/>
            <person name="Zhou L."/>
            <person name="Zhou L."/>
            <person name="Ni X."/>
            <person name="Tian J."/>
            <person name="Zhou Y."/>
            <person name="Sheng Y."/>
            <person name="Liu T."/>
            <person name="Pan Y."/>
            <person name="Xia L."/>
            <person name="Li J."/>
            <person name="Zhao F."/>
            <person name="Cao W."/>
        </authorList>
    </citation>
    <scope>NUCLEOTIDE SEQUENCE</scope>
    <source>
        <strain evidence="16">Rsan-2018</strain>
        <tissue evidence="16">Larvae</tissue>
    </source>
</reference>
<dbReference type="GO" id="GO:0005524">
    <property type="term" value="F:ATP binding"/>
    <property type="evidence" value="ECO:0007669"/>
    <property type="project" value="UniProtKB-KW"/>
</dbReference>
<keyword evidence="7" id="KW-0547">Nucleotide-binding</keyword>
<evidence type="ECO:0000256" key="3">
    <source>
        <dbReference type="ARBA" id="ARBA00012486"/>
    </source>
</evidence>
<evidence type="ECO:0000256" key="7">
    <source>
        <dbReference type="ARBA" id="ARBA00022741"/>
    </source>
</evidence>
<dbReference type="EMBL" id="JABSTV010001245">
    <property type="protein sequence ID" value="KAH7983637.1"/>
    <property type="molecule type" value="Genomic_DNA"/>
</dbReference>
<dbReference type="GO" id="GO:0043066">
    <property type="term" value="P:negative regulation of apoptotic process"/>
    <property type="evidence" value="ECO:0007669"/>
    <property type="project" value="TreeGrafter"/>
</dbReference>
<evidence type="ECO:0000256" key="11">
    <source>
        <dbReference type="ARBA" id="ARBA00039894"/>
    </source>
</evidence>
<dbReference type="InterPro" id="IPR000608">
    <property type="entry name" value="UBC"/>
</dbReference>
<dbReference type="Proteomes" id="UP000821837">
    <property type="component" value="Chromosome 1"/>
</dbReference>
<dbReference type="GO" id="GO:0006915">
    <property type="term" value="P:apoptotic process"/>
    <property type="evidence" value="ECO:0007669"/>
    <property type="project" value="UniProtKB-KW"/>
</dbReference>
<dbReference type="OMA" id="RASRWDP"/>